<evidence type="ECO:0000256" key="1">
    <source>
        <dbReference type="ARBA" id="ARBA00004370"/>
    </source>
</evidence>
<evidence type="ECO:0000256" key="3">
    <source>
        <dbReference type="SAM" id="Phobius"/>
    </source>
</evidence>
<dbReference type="PANTHER" id="PTHR31415:SF173">
    <property type="entry name" value="PROTEIN, PUTATIVE-RELATED"/>
    <property type="match status" value="1"/>
</dbReference>
<dbReference type="GO" id="GO:0009506">
    <property type="term" value="C:plasmodesma"/>
    <property type="evidence" value="ECO:0007669"/>
    <property type="project" value="TreeGrafter"/>
</dbReference>
<dbReference type="GO" id="GO:0005886">
    <property type="term" value="C:plasma membrane"/>
    <property type="evidence" value="ECO:0007669"/>
    <property type="project" value="TreeGrafter"/>
</dbReference>
<evidence type="ECO:0000313" key="4">
    <source>
        <dbReference type="EMBL" id="VVA15193.1"/>
    </source>
</evidence>
<dbReference type="InterPro" id="IPR044839">
    <property type="entry name" value="NDR1-like"/>
</dbReference>
<dbReference type="AlphaFoldDB" id="A0A5E4EHL8"/>
<proteinExistence type="predicted"/>
<evidence type="ECO:0000256" key="2">
    <source>
        <dbReference type="ARBA" id="ARBA00023136"/>
    </source>
</evidence>
<gene>
    <name evidence="4" type="ORF">ALMOND_2B017765</name>
</gene>
<accession>A0A5E4EHL8</accession>
<name>A0A5E4EHL8_PRUDU</name>
<dbReference type="GO" id="GO:0098542">
    <property type="term" value="P:defense response to other organism"/>
    <property type="evidence" value="ECO:0007669"/>
    <property type="project" value="InterPro"/>
</dbReference>
<keyword evidence="3" id="KW-1133">Transmembrane helix</keyword>
<keyword evidence="3" id="KW-0812">Transmembrane</keyword>
<dbReference type="Gramene" id="VVA15193">
    <property type="protein sequence ID" value="VVA15193"/>
    <property type="gene ID" value="Prudul26B017765"/>
</dbReference>
<dbReference type="PANTHER" id="PTHR31415">
    <property type="entry name" value="OS05G0367900 PROTEIN"/>
    <property type="match status" value="1"/>
</dbReference>
<feature type="transmembrane region" description="Helical" evidence="3">
    <location>
        <begin position="30"/>
        <end position="53"/>
    </location>
</feature>
<keyword evidence="2 3" id="KW-0472">Membrane</keyword>
<sequence length="416" mass="46046">MDAHAQGNSPPRRINWRGIITKWLKIIAKWWGAIAILSVGAILIVVLAALILFKQVVIKPLDPEFRLQSATVSLFNTSAAEFTATWDVKFIAVNPNHKLNISYNSMRAAMFYKANNSDGNGVLLATKPVPPPSSLSPKAETTRSFRVETASAYVGEDVAKEISEGRARGSVSFVLRLLGSFKFSSYWTDPRKFEASCHRVEFGFSPGNSTGALTLGQSRVCGTDLGSGKHILRDIEINRVDPTFHLHSATVSLLNNASASEFTASWDVTLVASNPNHKLDIYYDTLQAAIFYNANRSDSYRPRVLLATKPLPPPSALRTRAETTCSFRIEAASAYIGDDMAKEISEGRARGMVRFELTLLAMYKFPNWYWTYPKLFAAWCNPVEFGFSPDNWIGTAQSSACEENGDLSRLVLQIAR</sequence>
<organism evidence="4 5">
    <name type="scientific">Prunus dulcis</name>
    <name type="common">Almond</name>
    <name type="synonym">Amygdalus dulcis</name>
    <dbReference type="NCBI Taxonomy" id="3755"/>
    <lineage>
        <taxon>Eukaryota</taxon>
        <taxon>Viridiplantae</taxon>
        <taxon>Streptophyta</taxon>
        <taxon>Embryophyta</taxon>
        <taxon>Tracheophyta</taxon>
        <taxon>Spermatophyta</taxon>
        <taxon>Magnoliopsida</taxon>
        <taxon>eudicotyledons</taxon>
        <taxon>Gunneridae</taxon>
        <taxon>Pentapetalae</taxon>
        <taxon>rosids</taxon>
        <taxon>fabids</taxon>
        <taxon>Rosales</taxon>
        <taxon>Rosaceae</taxon>
        <taxon>Amygdaloideae</taxon>
        <taxon>Amygdaleae</taxon>
        <taxon>Prunus</taxon>
    </lineage>
</organism>
<protein>
    <submittedName>
        <fullName evidence="4">PREDICTED: YLS9</fullName>
    </submittedName>
</protein>
<dbReference type="Proteomes" id="UP000327085">
    <property type="component" value="Chromosome 8"/>
</dbReference>
<evidence type="ECO:0000313" key="5">
    <source>
        <dbReference type="Proteomes" id="UP000327085"/>
    </source>
</evidence>
<comment type="subcellular location">
    <subcellularLocation>
        <location evidence="1">Membrane</location>
    </subcellularLocation>
</comment>
<dbReference type="InParanoid" id="A0A5E4EHL8"/>
<dbReference type="EMBL" id="CABIKO010000013">
    <property type="protein sequence ID" value="VVA15193.1"/>
    <property type="molecule type" value="Genomic_DNA"/>
</dbReference>
<reference evidence="5" key="1">
    <citation type="journal article" date="2020" name="Plant J.">
        <title>Transposons played a major role in the diversification between the closely related almond and peach genomes: results from the almond genome sequence.</title>
        <authorList>
            <person name="Alioto T."/>
            <person name="Alexiou K.G."/>
            <person name="Bardil A."/>
            <person name="Barteri F."/>
            <person name="Castanera R."/>
            <person name="Cruz F."/>
            <person name="Dhingra A."/>
            <person name="Duval H."/>
            <person name="Fernandez I Marti A."/>
            <person name="Frias L."/>
            <person name="Galan B."/>
            <person name="Garcia J.L."/>
            <person name="Howad W."/>
            <person name="Gomez-Garrido J."/>
            <person name="Gut M."/>
            <person name="Julca I."/>
            <person name="Morata J."/>
            <person name="Puigdomenech P."/>
            <person name="Ribeca P."/>
            <person name="Rubio Cabetas M.J."/>
            <person name="Vlasova A."/>
            <person name="Wirthensohn M."/>
            <person name="Garcia-Mas J."/>
            <person name="Gabaldon T."/>
            <person name="Casacuberta J.M."/>
            <person name="Arus P."/>
        </authorList>
    </citation>
    <scope>NUCLEOTIDE SEQUENCE [LARGE SCALE GENOMIC DNA]</scope>
    <source>
        <strain evidence="5">cv. Texas</strain>
    </source>
</reference>